<gene>
    <name evidence="1" type="ORF">K8I29_13150</name>
</gene>
<comment type="caution">
    <text evidence="1">The sequence shown here is derived from an EMBL/GenBank/DDBJ whole genome shotgun (WGS) entry which is preliminary data.</text>
</comment>
<reference evidence="1" key="2">
    <citation type="submission" date="2021-08" db="EMBL/GenBank/DDBJ databases">
        <authorList>
            <person name="Dalcin Martins P."/>
        </authorList>
    </citation>
    <scope>NUCLEOTIDE SEQUENCE</scope>
    <source>
        <strain evidence="1">MAG_39</strain>
    </source>
</reference>
<dbReference type="AlphaFoldDB" id="A0A953JFZ6"/>
<accession>A0A953JFZ6</accession>
<proteinExistence type="predicted"/>
<sequence length="145" mass="16423">MNSILTAAHRIFIDASIAEFSRGPIVLIIDNVPEWCRRHNIEEYNPSQTARAFRVQQTGKGVILLASLITPAMRRSVEIFIEQSGYSEEVKALRKDRDFLKHLVLHEIAHLNYGWGEGEESLCDEWAFAMMGIPRQSARGCPVSP</sequence>
<name>A0A953JFZ6_9BACT</name>
<dbReference type="Proteomes" id="UP000705867">
    <property type="component" value="Unassembled WGS sequence"/>
</dbReference>
<dbReference type="EMBL" id="JAIOIV010000105">
    <property type="protein sequence ID" value="MBZ0157146.1"/>
    <property type="molecule type" value="Genomic_DNA"/>
</dbReference>
<organism evidence="1 2">
    <name type="scientific">Candidatus Nitrobium versatile</name>
    <dbReference type="NCBI Taxonomy" id="2884831"/>
    <lineage>
        <taxon>Bacteria</taxon>
        <taxon>Pseudomonadati</taxon>
        <taxon>Nitrospirota</taxon>
        <taxon>Nitrospiria</taxon>
        <taxon>Nitrospirales</taxon>
        <taxon>Nitrospiraceae</taxon>
        <taxon>Candidatus Nitrobium</taxon>
    </lineage>
</organism>
<reference evidence="1" key="1">
    <citation type="journal article" date="2021" name="bioRxiv">
        <title>Unraveling nitrogen, sulfur and carbon metabolic pathways and microbial community transcriptional responses to substrate deprivation and toxicity stresses in a bioreactor mimicking anoxic brackish coastal sediment conditions.</title>
        <authorList>
            <person name="Martins P.D."/>
            <person name="Echeveste M.J."/>
            <person name="Arshad A."/>
            <person name="Kurth J."/>
            <person name="Ouboter H."/>
            <person name="Jetten M.S.M."/>
            <person name="Welte C.U."/>
        </authorList>
    </citation>
    <scope>NUCLEOTIDE SEQUENCE</scope>
    <source>
        <strain evidence="1">MAG_39</strain>
    </source>
</reference>
<protein>
    <submittedName>
        <fullName evidence="1">Uncharacterized protein</fullName>
    </submittedName>
</protein>
<evidence type="ECO:0000313" key="1">
    <source>
        <dbReference type="EMBL" id="MBZ0157146.1"/>
    </source>
</evidence>
<evidence type="ECO:0000313" key="2">
    <source>
        <dbReference type="Proteomes" id="UP000705867"/>
    </source>
</evidence>